<proteinExistence type="predicted"/>
<comment type="caution">
    <text evidence="1">The sequence shown here is derived from an EMBL/GenBank/DDBJ whole genome shotgun (WGS) entry which is preliminary data.</text>
</comment>
<dbReference type="Gene3D" id="1.10.238.10">
    <property type="entry name" value="EF-hand"/>
    <property type="match status" value="1"/>
</dbReference>
<dbReference type="EMBL" id="CAXAMN010003091">
    <property type="protein sequence ID" value="CAK9002823.1"/>
    <property type="molecule type" value="Genomic_DNA"/>
</dbReference>
<keyword evidence="2" id="KW-1185">Reference proteome</keyword>
<reference evidence="1 2" key="1">
    <citation type="submission" date="2024-02" db="EMBL/GenBank/DDBJ databases">
        <authorList>
            <person name="Chen Y."/>
            <person name="Shah S."/>
            <person name="Dougan E. K."/>
            <person name="Thang M."/>
            <person name="Chan C."/>
        </authorList>
    </citation>
    <scope>NUCLEOTIDE SEQUENCE [LARGE SCALE GENOMIC DNA]</scope>
</reference>
<organism evidence="1 2">
    <name type="scientific">Durusdinium trenchii</name>
    <dbReference type="NCBI Taxonomy" id="1381693"/>
    <lineage>
        <taxon>Eukaryota</taxon>
        <taxon>Sar</taxon>
        <taxon>Alveolata</taxon>
        <taxon>Dinophyceae</taxon>
        <taxon>Suessiales</taxon>
        <taxon>Symbiodiniaceae</taxon>
        <taxon>Durusdinium</taxon>
    </lineage>
</organism>
<dbReference type="Proteomes" id="UP001642484">
    <property type="component" value="Unassembled WGS sequence"/>
</dbReference>
<accession>A0ABP0IJN5</accession>
<evidence type="ECO:0000313" key="1">
    <source>
        <dbReference type="EMBL" id="CAK9002823.1"/>
    </source>
</evidence>
<sequence>MLQWPSSPTTPTRRLGETVSVVSIGQLTVAPEDPPLPPSRRWTLGATKHALGGRSVLEPIENSAKACSRRTSDEICLVSLSGSRHSSRGCLPPLDVDASDLEERRIKGCRGASEYLQRQSRRHELSTHEQFFVKESFQRFKSGAEMNCSDLYDVLDHLGYLGITEEAATSLAKEVSRFSTLDWKELLKVVECAGPWEYEQLQVTFKAHSTDLADGSTFVHVARLPLLLHDLGLSSDWQAIRESIMEALGLDIQQQPQIQSSDSEVSGDDNSFQFSLEQINLILATHRAAQCSSSTLLKCAETLFLSVARVSTLSQRPEVSIHRVPELLHRLHEYDVSDSVREICRRLRSGDLMSDASDASGDEDLQLSHTMAFSEFLIWMRRMRCLELGKHWERYQKVATSAGLVPATELSTLVPGLPPFLELQEELFAELGLEHTDHLSFEVLDCLRRHCALVKDLSTEEARYFSGVFSQFQSEDQVGFVDRADCLCIFRYMGFGLNSDEIYSLLLDAKAAGHRLLSLADFLNMIRACRSRQRGMIRTAYEMNAQLPARSFEKCSDPFPHLMQQTDAAREMGFSDLSDFEETGSALTMSDDEDSPKELIFGRRQSNESSRAAFRRRSSVKQEGTAKKVLQGEGLVVPQGALEALGSLGWSMEEDALEEGLTRIGLQNYRLLSLEDFMNLVKLLREEEAAQKQRQAGWTVSEAQDILCLFEAHGGSSMCSLDEEDLEHLLLDLDVRKGFEEQKQLLEKARLQSAVEGATEVTLSTCLYLLRFISEKGLRSVFGRESEAFHAEGCSEADVAAYRHLFRQIKNGDLCEMPDTPSSGLVRRSESGLKVPLLPGTKSSMPGKHKKIKKSIKREYPVLLKKIQSALAVPSSIQQVSCAAVMKFLRKLSQRCDERLTPLQQADLWKTIEDFSFSSPSRDFMDFASFVRVIGWVRRTDFANIRQESDKVGSFWALAESTLIR</sequence>
<evidence type="ECO:0000313" key="2">
    <source>
        <dbReference type="Proteomes" id="UP001642484"/>
    </source>
</evidence>
<dbReference type="SUPFAM" id="SSF47473">
    <property type="entry name" value="EF-hand"/>
    <property type="match status" value="1"/>
</dbReference>
<dbReference type="InterPro" id="IPR011992">
    <property type="entry name" value="EF-hand-dom_pair"/>
</dbReference>
<gene>
    <name evidence="1" type="ORF">CCMP2556_LOCUS7029</name>
</gene>
<name>A0ABP0IJN5_9DINO</name>
<protein>
    <submittedName>
        <fullName evidence="1">Uncharacterized protein</fullName>
    </submittedName>
</protein>